<dbReference type="Pfam" id="PF07195">
    <property type="entry name" value="FliD_C"/>
    <property type="match status" value="1"/>
</dbReference>
<comment type="caution">
    <text evidence="9">The sequence shown here is derived from an EMBL/GenBank/DDBJ whole genome shotgun (WGS) entry which is preliminary data.</text>
</comment>
<dbReference type="InterPro" id="IPR040026">
    <property type="entry name" value="FliD"/>
</dbReference>
<evidence type="ECO:0000259" key="8">
    <source>
        <dbReference type="Pfam" id="PF07195"/>
    </source>
</evidence>
<evidence type="ECO:0000256" key="3">
    <source>
        <dbReference type="ARBA" id="ARBA00023054"/>
    </source>
</evidence>
<protein>
    <recommendedName>
        <fullName evidence="5">Flagellar hook-associated protein 2</fullName>
        <shortName evidence="5">HAP2</shortName>
    </recommendedName>
    <alternativeName>
        <fullName evidence="5">Flagellar cap protein</fullName>
    </alternativeName>
</protein>
<sequence length="455" mass="46570">MGSVDGLISGMSTSSVISGLMQVEAAPQNALKAKITTQQKVVTAYQGINTKMKGLLDAAKALTDPTAWKGGVATSSSDAATATTTASSSTQSGSLSFRVNKLASSHAVVFGTPVDATTDTIMSDPSFVIDVNGVSKTVNVTDKTLSGVVDAINKTPDLGVKATAFQVSPGKYTMQLTSTTTGTQSKFEFPNGNSSPFTALGSISPVSEGADAELAVGDSATPLIVTSSTNTFKDLMGGLTVTATKKQAETDPPVTVTVARDTEGIAAKVQAMVDAANTALSEIGTQTKNKSGAVAGGPLSGNSIMSGVTSSVLNTVSGGTAAGTSFKDIGIELTRNGTLTFDKTKFIAALEADPEKTQALFADTAQTDVTLKTGLADRMTAVADKATQTNTGTLSRLITSGNDAITDLNHRVDDWDVRLQARQATLQKQFGAMETALGKLKNQGSWLSGQLASLG</sequence>
<keyword evidence="3" id="KW-0175">Coiled coil</keyword>
<comment type="subcellular location">
    <subcellularLocation>
        <location evidence="5">Secreted</location>
    </subcellularLocation>
    <subcellularLocation>
        <location evidence="5">Bacterial flagellum</location>
    </subcellularLocation>
</comment>
<evidence type="ECO:0000256" key="1">
    <source>
        <dbReference type="ARBA" id="ARBA00009764"/>
    </source>
</evidence>
<feature type="region of interest" description="Disordered" evidence="6">
    <location>
        <begin position="70"/>
        <end position="92"/>
    </location>
</feature>
<gene>
    <name evidence="9" type="primary">fliD</name>
    <name evidence="9" type="ORF">ACFPIJ_26850</name>
</gene>
<keyword evidence="4 5" id="KW-0975">Bacterial flagellum</keyword>
<comment type="similarity">
    <text evidence="1 5">Belongs to the FliD family.</text>
</comment>
<feature type="domain" description="Flagellar hook-associated protein 2 N-terminal" evidence="7">
    <location>
        <begin position="9"/>
        <end position="106"/>
    </location>
</feature>
<keyword evidence="10" id="KW-1185">Reference proteome</keyword>
<evidence type="ECO:0000256" key="6">
    <source>
        <dbReference type="SAM" id="MobiDB-lite"/>
    </source>
</evidence>
<evidence type="ECO:0000259" key="7">
    <source>
        <dbReference type="Pfam" id="PF02465"/>
    </source>
</evidence>
<dbReference type="RefSeq" id="WP_380118502.1">
    <property type="nucleotide sequence ID" value="NZ_JBHSIU010000037.1"/>
</dbReference>
<evidence type="ECO:0000256" key="2">
    <source>
        <dbReference type="ARBA" id="ARBA00011255"/>
    </source>
</evidence>
<feature type="domain" description="Flagellar hook-associated protein 2 C-terminal" evidence="8">
    <location>
        <begin position="210"/>
        <end position="441"/>
    </location>
</feature>
<evidence type="ECO:0000313" key="9">
    <source>
        <dbReference type="EMBL" id="MFC5001440.1"/>
    </source>
</evidence>
<keyword evidence="9" id="KW-0282">Flagellum</keyword>
<keyword evidence="9" id="KW-0966">Cell projection</keyword>
<dbReference type="InterPro" id="IPR010809">
    <property type="entry name" value="FliD_C"/>
</dbReference>
<proteinExistence type="inferred from homology"/>
<dbReference type="PANTHER" id="PTHR30288:SF0">
    <property type="entry name" value="FLAGELLAR HOOK-ASSOCIATED PROTEIN 2"/>
    <property type="match status" value="1"/>
</dbReference>
<reference evidence="10" key="1">
    <citation type="journal article" date="2019" name="Int. J. Syst. Evol. Microbiol.">
        <title>The Global Catalogue of Microorganisms (GCM) 10K type strain sequencing project: providing services to taxonomists for standard genome sequencing and annotation.</title>
        <authorList>
            <consortium name="The Broad Institute Genomics Platform"/>
            <consortium name="The Broad Institute Genome Sequencing Center for Infectious Disease"/>
            <person name="Wu L."/>
            <person name="Ma J."/>
        </authorList>
    </citation>
    <scope>NUCLEOTIDE SEQUENCE [LARGE SCALE GENOMIC DNA]</scope>
    <source>
        <strain evidence="10">CGMCC 4.7152</strain>
    </source>
</reference>
<evidence type="ECO:0000313" key="10">
    <source>
        <dbReference type="Proteomes" id="UP001595912"/>
    </source>
</evidence>
<comment type="subunit">
    <text evidence="2 5">Homopentamer.</text>
</comment>
<dbReference type="Pfam" id="PF02465">
    <property type="entry name" value="FliD_N"/>
    <property type="match status" value="1"/>
</dbReference>
<dbReference type="EMBL" id="JBHSIU010000037">
    <property type="protein sequence ID" value="MFC5001440.1"/>
    <property type="molecule type" value="Genomic_DNA"/>
</dbReference>
<keyword evidence="9" id="KW-0969">Cilium</keyword>
<organism evidence="9 10">
    <name type="scientific">Dactylosporangium cerinum</name>
    <dbReference type="NCBI Taxonomy" id="1434730"/>
    <lineage>
        <taxon>Bacteria</taxon>
        <taxon>Bacillati</taxon>
        <taxon>Actinomycetota</taxon>
        <taxon>Actinomycetes</taxon>
        <taxon>Micromonosporales</taxon>
        <taxon>Micromonosporaceae</taxon>
        <taxon>Dactylosporangium</taxon>
    </lineage>
</organism>
<dbReference type="InterPro" id="IPR003481">
    <property type="entry name" value="FliD_N"/>
</dbReference>
<evidence type="ECO:0000256" key="4">
    <source>
        <dbReference type="ARBA" id="ARBA00023143"/>
    </source>
</evidence>
<feature type="compositionally biased region" description="Low complexity" evidence="6">
    <location>
        <begin position="73"/>
        <end position="92"/>
    </location>
</feature>
<keyword evidence="5" id="KW-0964">Secreted</keyword>
<comment type="function">
    <text evidence="5">Required for morphogenesis and for the elongation of the flagellar filament by facilitating polymerization of the flagellin monomers at the tip of growing filament. Forms a capping structure, which prevents flagellin subunits (transported through the central channel of the flagellum) from leaking out without polymerization at the distal end.</text>
</comment>
<evidence type="ECO:0000256" key="5">
    <source>
        <dbReference type="RuleBase" id="RU362066"/>
    </source>
</evidence>
<accession>A0ABV9VYF8</accession>
<dbReference type="Proteomes" id="UP001595912">
    <property type="component" value="Unassembled WGS sequence"/>
</dbReference>
<dbReference type="PANTHER" id="PTHR30288">
    <property type="entry name" value="FLAGELLAR CAP/ASSEMBLY PROTEIN FLID"/>
    <property type="match status" value="1"/>
</dbReference>
<name>A0ABV9VYF8_9ACTN</name>